<dbReference type="Gene3D" id="1.20.1250.20">
    <property type="entry name" value="MFS general substrate transporter like domains"/>
    <property type="match status" value="1"/>
</dbReference>
<dbReference type="EMBL" id="CDHN01000001">
    <property type="protein sequence ID" value="CEJ82447.1"/>
    <property type="molecule type" value="Genomic_DNA"/>
</dbReference>
<dbReference type="Proteomes" id="UP000039046">
    <property type="component" value="Unassembled WGS sequence"/>
</dbReference>
<dbReference type="GO" id="GO:0016020">
    <property type="term" value="C:membrane"/>
    <property type="evidence" value="ECO:0007669"/>
    <property type="project" value="UniProtKB-SubCell"/>
</dbReference>
<feature type="transmembrane region" description="Helical" evidence="9">
    <location>
        <begin position="475"/>
        <end position="495"/>
    </location>
</feature>
<evidence type="ECO:0000256" key="7">
    <source>
        <dbReference type="RuleBase" id="RU003346"/>
    </source>
</evidence>
<feature type="transmembrane region" description="Helical" evidence="9">
    <location>
        <begin position="346"/>
        <end position="364"/>
    </location>
</feature>
<feature type="transmembrane region" description="Helical" evidence="9">
    <location>
        <begin position="56"/>
        <end position="78"/>
    </location>
</feature>
<keyword evidence="3 7" id="KW-0813">Transport</keyword>
<feature type="transmembrane region" description="Helical" evidence="9">
    <location>
        <begin position="128"/>
        <end position="146"/>
    </location>
</feature>
<dbReference type="FunFam" id="1.20.1250.20:FF:000134">
    <property type="entry name" value="MFS sugar transporter protein"/>
    <property type="match status" value="1"/>
</dbReference>
<protein>
    <submittedName>
        <fullName evidence="11">Putative Hexose transport-related protein</fullName>
    </submittedName>
</protein>
<comment type="subcellular location">
    <subcellularLocation>
        <location evidence="1">Membrane</location>
        <topology evidence="1">Multi-pass membrane protein</topology>
    </subcellularLocation>
</comment>
<dbReference type="PANTHER" id="PTHR48022">
    <property type="entry name" value="PLASTIDIC GLUCOSE TRANSPORTER 4"/>
    <property type="match status" value="1"/>
</dbReference>
<keyword evidence="6 9" id="KW-0472">Membrane</keyword>
<reference evidence="11 12" key="1">
    <citation type="journal article" date="2015" name="Genome Announc.">
        <title>Draft Genome Sequence and Gene Annotation of the Entomopathogenic Fungus Verticillium hemipterigenum.</title>
        <authorList>
            <person name="Horn F."/>
            <person name="Habel A."/>
            <person name="Scharf D.H."/>
            <person name="Dworschak J."/>
            <person name="Brakhage A.A."/>
            <person name="Guthke R."/>
            <person name="Hertweck C."/>
            <person name="Linde J."/>
        </authorList>
    </citation>
    <scope>NUCLEOTIDE SEQUENCE [LARGE SCALE GENOMIC DNA]</scope>
</reference>
<keyword evidence="4 9" id="KW-0812">Transmembrane</keyword>
<dbReference type="PANTHER" id="PTHR48022:SF79">
    <property type="entry name" value="LACTOSE PERMEASE, PUTATIVE (AFU_ORTHOLOGUE AFUA_6G01860)-RELATED"/>
    <property type="match status" value="1"/>
</dbReference>
<evidence type="ECO:0000256" key="3">
    <source>
        <dbReference type="ARBA" id="ARBA00022448"/>
    </source>
</evidence>
<keyword evidence="5 9" id="KW-1133">Transmembrane helix</keyword>
<dbReference type="InterPro" id="IPR050360">
    <property type="entry name" value="MFS_Sugar_Transporters"/>
</dbReference>
<dbReference type="SUPFAM" id="SSF103473">
    <property type="entry name" value="MFS general substrate transporter"/>
    <property type="match status" value="1"/>
</dbReference>
<dbReference type="InterPro" id="IPR005828">
    <property type="entry name" value="MFS_sugar_transport-like"/>
</dbReference>
<feature type="transmembrane region" description="Helical" evidence="9">
    <location>
        <begin position="376"/>
        <end position="393"/>
    </location>
</feature>
<sequence>MARPIDQGVAEHAELDRQDSIVKPGGTVKEVQGDAHFYETVTAAPLDPWSKTSLQLYGILFVAAMNAVASGFDGSIFSSINAMDAYKAYFHHTELGKATGIIFMIYTIGNMVGSLFTGPICDRFGRRAGMICGSVLIMVGAIVQTVARNDSYLLGGRFTLGFGVSIGTSSAPTYALELSPPQWRARVVGYYNTFFYAGSILATGVAYASNKNQTELAFRLPLGLQLFPPLIIIIGSLLIPESPRWLTMWGKKEQASEILAKYHGGGDINHPMVQLELREFEASIELQHASSVFDYTALVRGHNARWRFTMMVFMSIFAQMAGNSVLTYYLPSMYTLLGIQSAERRLLLTFMNSIVSCAGAIAGSATNDRIGRRTKLWVGSLVLAALFAGVTGFSSKFEGKPTNVSSAYSNGGVAFIFLFGCAYSFVYTPLTATYCAEVLATPTRAKGMGIHVIISNIANLYNTFVTSIALDSIDWRYYLIFVGLNIIYSALWYFLGVETRGRTLEEMDKVFDAKFPPRAALQKTTMLRGDNGQMQGLGSGSDEEQQQQQAERPKYG</sequence>
<evidence type="ECO:0000256" key="8">
    <source>
        <dbReference type="SAM" id="MobiDB-lite"/>
    </source>
</evidence>
<feature type="transmembrane region" description="Helical" evidence="9">
    <location>
        <begin position="448"/>
        <end position="469"/>
    </location>
</feature>
<dbReference type="InterPro" id="IPR036259">
    <property type="entry name" value="MFS_trans_sf"/>
</dbReference>
<evidence type="ECO:0000313" key="11">
    <source>
        <dbReference type="EMBL" id="CEJ82447.1"/>
    </source>
</evidence>
<feature type="transmembrane region" description="Helical" evidence="9">
    <location>
        <begin position="308"/>
        <end position="326"/>
    </location>
</feature>
<evidence type="ECO:0000256" key="2">
    <source>
        <dbReference type="ARBA" id="ARBA00010992"/>
    </source>
</evidence>
<feature type="transmembrane region" description="Helical" evidence="9">
    <location>
        <begin position="188"/>
        <end position="208"/>
    </location>
</feature>
<evidence type="ECO:0000256" key="5">
    <source>
        <dbReference type="ARBA" id="ARBA00022989"/>
    </source>
</evidence>
<feature type="transmembrane region" description="Helical" evidence="9">
    <location>
        <begin position="98"/>
        <end position="116"/>
    </location>
</feature>
<feature type="transmembrane region" description="Helical" evidence="9">
    <location>
        <begin position="413"/>
        <end position="436"/>
    </location>
</feature>
<feature type="transmembrane region" description="Helical" evidence="9">
    <location>
        <begin position="220"/>
        <end position="239"/>
    </location>
</feature>
<dbReference type="Pfam" id="PF00083">
    <property type="entry name" value="Sugar_tr"/>
    <property type="match status" value="1"/>
</dbReference>
<evidence type="ECO:0000256" key="9">
    <source>
        <dbReference type="SAM" id="Phobius"/>
    </source>
</evidence>
<evidence type="ECO:0000259" key="10">
    <source>
        <dbReference type="PROSITE" id="PS50850"/>
    </source>
</evidence>
<feature type="transmembrane region" description="Helical" evidence="9">
    <location>
        <begin position="158"/>
        <end position="176"/>
    </location>
</feature>
<evidence type="ECO:0000313" key="12">
    <source>
        <dbReference type="Proteomes" id="UP000039046"/>
    </source>
</evidence>
<dbReference type="OrthoDB" id="6133115at2759"/>
<dbReference type="NCBIfam" id="TIGR00879">
    <property type="entry name" value="SP"/>
    <property type="match status" value="1"/>
</dbReference>
<evidence type="ECO:0000256" key="1">
    <source>
        <dbReference type="ARBA" id="ARBA00004141"/>
    </source>
</evidence>
<dbReference type="GO" id="GO:0005351">
    <property type="term" value="F:carbohydrate:proton symporter activity"/>
    <property type="evidence" value="ECO:0007669"/>
    <property type="project" value="TreeGrafter"/>
</dbReference>
<dbReference type="InterPro" id="IPR003663">
    <property type="entry name" value="Sugar/inositol_transpt"/>
</dbReference>
<name>A0A0A1T838_9HYPO</name>
<accession>A0A0A1T838</accession>
<feature type="region of interest" description="Disordered" evidence="8">
    <location>
        <begin position="529"/>
        <end position="556"/>
    </location>
</feature>
<dbReference type="PROSITE" id="PS50850">
    <property type="entry name" value="MFS"/>
    <property type="match status" value="1"/>
</dbReference>
<organism evidence="11 12">
    <name type="scientific">[Torrubiella] hemipterigena</name>
    <dbReference type="NCBI Taxonomy" id="1531966"/>
    <lineage>
        <taxon>Eukaryota</taxon>
        <taxon>Fungi</taxon>
        <taxon>Dikarya</taxon>
        <taxon>Ascomycota</taxon>
        <taxon>Pezizomycotina</taxon>
        <taxon>Sordariomycetes</taxon>
        <taxon>Hypocreomycetidae</taxon>
        <taxon>Hypocreales</taxon>
        <taxon>Clavicipitaceae</taxon>
        <taxon>Clavicipitaceae incertae sedis</taxon>
        <taxon>'Torrubiella' clade</taxon>
    </lineage>
</organism>
<evidence type="ECO:0000256" key="6">
    <source>
        <dbReference type="ARBA" id="ARBA00023136"/>
    </source>
</evidence>
<dbReference type="InterPro" id="IPR020846">
    <property type="entry name" value="MFS_dom"/>
</dbReference>
<comment type="similarity">
    <text evidence="2 7">Belongs to the major facilitator superfamily. Sugar transporter (TC 2.A.1.1) family.</text>
</comment>
<dbReference type="AlphaFoldDB" id="A0A0A1T838"/>
<feature type="domain" description="Major facilitator superfamily (MFS) profile" evidence="10">
    <location>
        <begin position="59"/>
        <end position="500"/>
    </location>
</feature>
<gene>
    <name evidence="11" type="ORF">VHEMI02509</name>
</gene>
<evidence type="ECO:0000256" key="4">
    <source>
        <dbReference type="ARBA" id="ARBA00022692"/>
    </source>
</evidence>
<dbReference type="HOGENOM" id="CLU_001265_30_13_1"/>
<keyword evidence="12" id="KW-1185">Reference proteome</keyword>
<proteinExistence type="inferred from homology"/>